<sequence length="160" mass="17440">MTVKTSDLCDQYPDTVRVLAPVFRDFGGKNDFEGRAFTLKCFEDNSRIKEISSLPGQGRVLVVDGGGSDRYALFGDVIAEDLVRNGWAGVLIYGYIRDKAALRDMPIAIKALGTSPRKTVKRNEGQIGIAVEFAGHTIADGDQLYGDDDGVVLLNEPRLS</sequence>
<dbReference type="Proteomes" id="UP000249493">
    <property type="component" value="Unassembled WGS sequence"/>
</dbReference>
<comment type="similarity">
    <text evidence="3 10">Belongs to the class II aldolase/RraA-like family.</text>
</comment>
<comment type="cofactor">
    <cofactor evidence="2 10">
        <name>a divalent metal cation</name>
        <dbReference type="ChEBI" id="CHEBI:60240"/>
    </cofactor>
</comment>
<dbReference type="InterPro" id="IPR036704">
    <property type="entry name" value="RraA/RraA-like_sf"/>
</dbReference>
<evidence type="ECO:0000256" key="4">
    <source>
        <dbReference type="ARBA" id="ARBA00011233"/>
    </source>
</evidence>
<comment type="catalytic activity">
    <reaction evidence="8 10">
        <text>oxaloacetate + H(+) = pyruvate + CO2</text>
        <dbReference type="Rhea" id="RHEA:15641"/>
        <dbReference type="ChEBI" id="CHEBI:15361"/>
        <dbReference type="ChEBI" id="CHEBI:15378"/>
        <dbReference type="ChEBI" id="CHEBI:16452"/>
        <dbReference type="ChEBI" id="CHEBI:16526"/>
        <dbReference type="EC" id="4.1.1.112"/>
    </reaction>
</comment>
<name>A0A327NA16_PSEFL</name>
<dbReference type="GO" id="GO:0051252">
    <property type="term" value="P:regulation of RNA metabolic process"/>
    <property type="evidence" value="ECO:0007669"/>
    <property type="project" value="InterPro"/>
</dbReference>
<evidence type="ECO:0000256" key="8">
    <source>
        <dbReference type="ARBA" id="ARBA00047973"/>
    </source>
</evidence>
<keyword evidence="9" id="KW-0460">Magnesium</keyword>
<dbReference type="AlphaFoldDB" id="A0A327NA16"/>
<comment type="subunit">
    <text evidence="4 10">Homotrimer.</text>
</comment>
<dbReference type="InterPro" id="IPR010203">
    <property type="entry name" value="RraA"/>
</dbReference>
<organism evidence="11 12">
    <name type="scientific">Pseudomonas fluorescens</name>
    <dbReference type="NCBI Taxonomy" id="294"/>
    <lineage>
        <taxon>Bacteria</taxon>
        <taxon>Pseudomonadati</taxon>
        <taxon>Pseudomonadota</taxon>
        <taxon>Gammaproteobacteria</taxon>
        <taxon>Pseudomonadales</taxon>
        <taxon>Pseudomonadaceae</taxon>
        <taxon>Pseudomonas</taxon>
    </lineage>
</organism>
<dbReference type="Pfam" id="PF03737">
    <property type="entry name" value="RraA-like"/>
    <property type="match status" value="1"/>
</dbReference>
<dbReference type="RefSeq" id="WP_111281906.1">
    <property type="nucleotide sequence ID" value="NZ_QLIN01000002.1"/>
</dbReference>
<dbReference type="PANTHER" id="PTHR33254:SF4">
    <property type="entry name" value="4-HYDROXY-4-METHYL-2-OXOGLUTARATE ALDOLASE 3-RELATED"/>
    <property type="match status" value="1"/>
</dbReference>
<gene>
    <name evidence="11" type="ORF">DOZ80_08755</name>
</gene>
<dbReference type="GO" id="GO:0008948">
    <property type="term" value="F:oxaloacetate decarboxylase activity"/>
    <property type="evidence" value="ECO:0007669"/>
    <property type="project" value="UniProtKB-EC"/>
</dbReference>
<dbReference type="EMBL" id="QLIN01000002">
    <property type="protein sequence ID" value="RAI71912.1"/>
    <property type="molecule type" value="Genomic_DNA"/>
</dbReference>
<dbReference type="EC" id="4.1.3.17" evidence="10"/>
<evidence type="ECO:0000256" key="3">
    <source>
        <dbReference type="ARBA" id="ARBA00008621"/>
    </source>
</evidence>
<reference evidence="11 12" key="1">
    <citation type="submission" date="2018-06" db="EMBL/GenBank/DDBJ databases">
        <authorList>
            <person name="Zhirakovskaya E."/>
        </authorList>
    </citation>
    <scope>NUCLEOTIDE SEQUENCE [LARGE SCALE GENOMIC DNA]</scope>
    <source>
        <strain evidence="11 12">LY3</strain>
    </source>
</reference>
<accession>A0A327NA16</accession>
<comment type="catalytic activity">
    <reaction evidence="1 10">
        <text>4-hydroxy-4-methyl-2-oxoglutarate = 2 pyruvate</text>
        <dbReference type="Rhea" id="RHEA:22748"/>
        <dbReference type="ChEBI" id="CHEBI:15361"/>
        <dbReference type="ChEBI" id="CHEBI:58276"/>
        <dbReference type="EC" id="4.1.3.17"/>
    </reaction>
</comment>
<keyword evidence="6 10" id="KW-0456">Lyase</keyword>
<evidence type="ECO:0000256" key="9">
    <source>
        <dbReference type="PIRSR" id="PIRSR605493-1"/>
    </source>
</evidence>
<dbReference type="Gene3D" id="3.50.30.40">
    <property type="entry name" value="Ribonuclease E inhibitor RraA/RraA-like"/>
    <property type="match status" value="1"/>
</dbReference>
<feature type="binding site" evidence="9">
    <location>
        <position position="98"/>
    </location>
    <ligand>
        <name>Mg(2+)</name>
        <dbReference type="ChEBI" id="CHEBI:18420"/>
    </ligand>
</feature>
<evidence type="ECO:0000256" key="2">
    <source>
        <dbReference type="ARBA" id="ARBA00001968"/>
    </source>
</evidence>
<comment type="function">
    <text evidence="7 10">Catalyzes the aldol cleavage of 4-hydroxy-4-methyl-2-oxoglutarate (HMG) into 2 molecules of pyruvate. Also contains a secondary oxaloacetate (OAA) decarboxylase activity due to the common pyruvate enolate transition state formed following C-C bond cleavage in the retro-aldol and decarboxylation reactions.</text>
</comment>
<protein>
    <recommendedName>
        <fullName evidence="10">4-hydroxy-4-methyl-2-oxoglutarate aldolase</fullName>
        <shortName evidence="10">HMG aldolase</shortName>
        <ecNumber evidence="10">4.1.1.112</ecNumber>
        <ecNumber evidence="10">4.1.3.17</ecNumber>
    </recommendedName>
    <alternativeName>
        <fullName evidence="10">Oxaloacetate decarboxylase</fullName>
    </alternativeName>
</protein>
<evidence type="ECO:0000256" key="1">
    <source>
        <dbReference type="ARBA" id="ARBA00001342"/>
    </source>
</evidence>
<evidence type="ECO:0000256" key="5">
    <source>
        <dbReference type="ARBA" id="ARBA00022723"/>
    </source>
</evidence>
<feature type="binding site" evidence="9">
    <location>
        <begin position="75"/>
        <end position="78"/>
    </location>
    <ligand>
        <name>substrate</name>
    </ligand>
</feature>
<dbReference type="EC" id="4.1.1.112" evidence="10"/>
<dbReference type="GO" id="GO:0008428">
    <property type="term" value="F:ribonuclease inhibitor activity"/>
    <property type="evidence" value="ECO:0007669"/>
    <property type="project" value="InterPro"/>
</dbReference>
<comment type="cofactor">
    <cofactor evidence="9">
        <name>Mg(2+)</name>
        <dbReference type="ChEBI" id="CHEBI:18420"/>
    </cofactor>
</comment>
<comment type="caution">
    <text evidence="11">The sequence shown here is derived from an EMBL/GenBank/DDBJ whole genome shotgun (WGS) entry which is preliminary data.</text>
</comment>
<keyword evidence="5 9" id="KW-0479">Metal-binding</keyword>
<dbReference type="GO" id="GO:0046872">
    <property type="term" value="F:metal ion binding"/>
    <property type="evidence" value="ECO:0007669"/>
    <property type="project" value="UniProtKB-KW"/>
</dbReference>
<evidence type="ECO:0000313" key="12">
    <source>
        <dbReference type="Proteomes" id="UP000249493"/>
    </source>
</evidence>
<evidence type="ECO:0000313" key="11">
    <source>
        <dbReference type="EMBL" id="RAI71912.1"/>
    </source>
</evidence>
<dbReference type="SUPFAM" id="SSF89562">
    <property type="entry name" value="RraA-like"/>
    <property type="match status" value="1"/>
</dbReference>
<dbReference type="NCBIfam" id="NF006875">
    <property type="entry name" value="PRK09372.1"/>
    <property type="match status" value="1"/>
</dbReference>
<proteinExistence type="inferred from homology"/>
<dbReference type="CDD" id="cd16841">
    <property type="entry name" value="RraA_family"/>
    <property type="match status" value="1"/>
</dbReference>
<evidence type="ECO:0000256" key="10">
    <source>
        <dbReference type="RuleBase" id="RU004338"/>
    </source>
</evidence>
<dbReference type="GO" id="GO:0047443">
    <property type="term" value="F:4-hydroxy-4-methyl-2-oxoglutarate aldolase activity"/>
    <property type="evidence" value="ECO:0007669"/>
    <property type="project" value="UniProtKB-EC"/>
</dbReference>
<dbReference type="InterPro" id="IPR005493">
    <property type="entry name" value="RraA/RraA-like"/>
</dbReference>
<dbReference type="PANTHER" id="PTHR33254">
    <property type="entry name" value="4-HYDROXY-4-METHYL-2-OXOGLUTARATE ALDOLASE 3-RELATED"/>
    <property type="match status" value="1"/>
</dbReference>
<dbReference type="NCBIfam" id="TIGR01935">
    <property type="entry name" value="NOT-MenG"/>
    <property type="match status" value="1"/>
</dbReference>
<evidence type="ECO:0000256" key="7">
    <source>
        <dbReference type="ARBA" id="ARBA00025046"/>
    </source>
</evidence>
<evidence type="ECO:0000256" key="6">
    <source>
        <dbReference type="ARBA" id="ARBA00023239"/>
    </source>
</evidence>
<feature type="binding site" evidence="9">
    <location>
        <position position="97"/>
    </location>
    <ligand>
        <name>substrate</name>
    </ligand>
</feature>